<evidence type="ECO:0000256" key="5">
    <source>
        <dbReference type="PROSITE-ProRule" id="PRU00196"/>
    </source>
</evidence>
<feature type="disulfide bond" evidence="5">
    <location>
        <begin position="116"/>
        <end position="126"/>
    </location>
</feature>
<gene>
    <name evidence="7" type="ORF">HOLleu_00070</name>
</gene>
<keyword evidence="3 5" id="KW-1015">Disulfide bond</keyword>
<accession>A0A9Q1CNK1</accession>
<dbReference type="EMBL" id="JAIZAY010000001">
    <property type="protein sequence ID" value="KAJ8047945.1"/>
    <property type="molecule type" value="Genomic_DNA"/>
</dbReference>
<dbReference type="PRINTS" id="PR00258">
    <property type="entry name" value="SPERACTRCPTR"/>
</dbReference>
<dbReference type="Pfam" id="PF00530">
    <property type="entry name" value="SRCR"/>
    <property type="match status" value="2"/>
</dbReference>
<dbReference type="FunFam" id="3.10.250.10:FF:000006">
    <property type="entry name" value="neurotrypsin isoform X2"/>
    <property type="match status" value="1"/>
</dbReference>
<dbReference type="PANTHER" id="PTHR19331:SF465">
    <property type="entry name" value="EGG PEPTIDE SPERACT RECEPTOR"/>
    <property type="match status" value="1"/>
</dbReference>
<dbReference type="SMART" id="SM00202">
    <property type="entry name" value="SR"/>
    <property type="match status" value="1"/>
</dbReference>
<dbReference type="InterPro" id="IPR036772">
    <property type="entry name" value="SRCR-like_dom_sf"/>
</dbReference>
<evidence type="ECO:0000256" key="2">
    <source>
        <dbReference type="ARBA" id="ARBA00022737"/>
    </source>
</evidence>
<dbReference type="InterPro" id="IPR001190">
    <property type="entry name" value="SRCR"/>
</dbReference>
<sequence>MDDVQCIGNENFLKECNHSQFGEHDCTHSEDAGVICGVDTDRVIENVRLVDGFSDSSGRTEVLFNGTWGTVCVFEWDLADANVVCRQLGYPSAIVTYSEGIFGSGSGIVWLSNVRCTGNETFLSECKFNADLHQSCITRRRDAGVFCRGKNLAVLYVNWTHSHQVYFFD</sequence>
<keyword evidence="1" id="KW-0732">Signal</keyword>
<proteinExistence type="predicted"/>
<dbReference type="PANTHER" id="PTHR19331">
    <property type="entry name" value="SCAVENGER RECEPTOR DOMAIN-CONTAINING"/>
    <property type="match status" value="1"/>
</dbReference>
<feature type="domain" description="SRCR" evidence="6">
    <location>
        <begin position="1"/>
        <end position="37"/>
    </location>
</feature>
<evidence type="ECO:0000259" key="6">
    <source>
        <dbReference type="PROSITE" id="PS50287"/>
    </source>
</evidence>
<keyword evidence="8" id="KW-1185">Reference proteome</keyword>
<evidence type="ECO:0000313" key="7">
    <source>
        <dbReference type="EMBL" id="KAJ8047945.1"/>
    </source>
</evidence>
<evidence type="ECO:0000313" key="8">
    <source>
        <dbReference type="Proteomes" id="UP001152320"/>
    </source>
</evidence>
<dbReference type="SUPFAM" id="SSF56487">
    <property type="entry name" value="SRCR-like"/>
    <property type="match status" value="2"/>
</dbReference>
<dbReference type="PROSITE" id="PS00420">
    <property type="entry name" value="SRCR_1"/>
    <property type="match status" value="1"/>
</dbReference>
<feature type="disulfide bond" evidence="5">
    <location>
        <begin position="6"/>
        <end position="16"/>
    </location>
</feature>
<keyword evidence="4" id="KW-0325">Glycoprotein</keyword>
<dbReference type="AlphaFoldDB" id="A0A9Q1CNK1"/>
<comment type="caution">
    <text evidence="7">The sequence shown here is derived from an EMBL/GenBank/DDBJ whole genome shotgun (WGS) entry which is preliminary data.</text>
</comment>
<evidence type="ECO:0000256" key="3">
    <source>
        <dbReference type="ARBA" id="ARBA00023157"/>
    </source>
</evidence>
<protein>
    <recommendedName>
        <fullName evidence="6">SRCR domain-containing protein</fullName>
    </recommendedName>
</protein>
<feature type="domain" description="SRCR" evidence="6">
    <location>
        <begin position="47"/>
        <end position="148"/>
    </location>
</feature>
<reference evidence="7" key="1">
    <citation type="submission" date="2021-10" db="EMBL/GenBank/DDBJ databases">
        <title>Tropical sea cucumber genome reveals ecological adaptation and Cuvierian tubules defense mechanism.</title>
        <authorList>
            <person name="Chen T."/>
        </authorList>
    </citation>
    <scope>NUCLEOTIDE SEQUENCE</scope>
    <source>
        <strain evidence="7">Nanhai2018</strain>
        <tissue evidence="7">Muscle</tissue>
    </source>
</reference>
<keyword evidence="2" id="KW-0677">Repeat</keyword>
<dbReference type="PROSITE" id="PS50287">
    <property type="entry name" value="SRCR_2"/>
    <property type="match status" value="2"/>
</dbReference>
<feature type="disulfide bond" evidence="5">
    <location>
        <begin position="72"/>
        <end position="136"/>
    </location>
</feature>
<dbReference type="GO" id="GO:0016020">
    <property type="term" value="C:membrane"/>
    <property type="evidence" value="ECO:0007669"/>
    <property type="project" value="InterPro"/>
</dbReference>
<comment type="caution">
    <text evidence="5">Lacks conserved residue(s) required for the propagation of feature annotation.</text>
</comment>
<dbReference type="Proteomes" id="UP001152320">
    <property type="component" value="Chromosome 1"/>
</dbReference>
<dbReference type="Gene3D" id="3.10.250.10">
    <property type="entry name" value="SRCR-like domain"/>
    <property type="match status" value="2"/>
</dbReference>
<evidence type="ECO:0000256" key="4">
    <source>
        <dbReference type="ARBA" id="ARBA00023180"/>
    </source>
</evidence>
<dbReference type="OrthoDB" id="536948at2759"/>
<organism evidence="7 8">
    <name type="scientific">Holothuria leucospilota</name>
    <name type="common">Black long sea cucumber</name>
    <name type="synonym">Mertensiothuria leucospilota</name>
    <dbReference type="NCBI Taxonomy" id="206669"/>
    <lineage>
        <taxon>Eukaryota</taxon>
        <taxon>Metazoa</taxon>
        <taxon>Echinodermata</taxon>
        <taxon>Eleutherozoa</taxon>
        <taxon>Echinozoa</taxon>
        <taxon>Holothuroidea</taxon>
        <taxon>Aspidochirotacea</taxon>
        <taxon>Aspidochirotida</taxon>
        <taxon>Holothuriidae</taxon>
        <taxon>Holothuria</taxon>
    </lineage>
</organism>
<name>A0A9Q1CNK1_HOLLE</name>
<evidence type="ECO:0000256" key="1">
    <source>
        <dbReference type="ARBA" id="ARBA00022729"/>
    </source>
</evidence>